<evidence type="ECO:0000313" key="8">
    <source>
        <dbReference type="Proteomes" id="UP000010816"/>
    </source>
</evidence>
<keyword evidence="3 5" id="KW-1133">Transmembrane helix</keyword>
<protein>
    <submittedName>
        <fullName evidence="7">Type IV secretory pathway, component VirB8</fullName>
    </submittedName>
</protein>
<dbReference type="EMBL" id="CP003052">
    <property type="protein sequence ID" value="AGA92410.1"/>
    <property type="molecule type" value="Genomic_DNA"/>
</dbReference>
<evidence type="ECO:0000259" key="6">
    <source>
        <dbReference type="Pfam" id="PF04335"/>
    </source>
</evidence>
<dbReference type="OrthoDB" id="9816242at2"/>
<dbReference type="GO" id="GO:0016020">
    <property type="term" value="C:membrane"/>
    <property type="evidence" value="ECO:0007669"/>
    <property type="project" value="UniProtKB-SubCell"/>
</dbReference>
<evidence type="ECO:0000256" key="3">
    <source>
        <dbReference type="ARBA" id="ARBA00022989"/>
    </source>
</evidence>
<evidence type="ECO:0000256" key="1">
    <source>
        <dbReference type="ARBA" id="ARBA00004167"/>
    </source>
</evidence>
<evidence type="ECO:0000313" key="7">
    <source>
        <dbReference type="EMBL" id="AGA92410.1"/>
    </source>
</evidence>
<dbReference type="InterPro" id="IPR026264">
    <property type="entry name" value="VirB8/PtlE"/>
</dbReference>
<dbReference type="RefSeq" id="WP_015282529.1">
    <property type="nucleotide sequence ID" value="NC_019941.1"/>
</dbReference>
<reference evidence="7 8" key="1">
    <citation type="submission" date="2011-09" db="EMBL/GenBank/DDBJ databases">
        <title>Complete sequence of plasmid of Thioflavicoccus mobilis 8321.</title>
        <authorList>
            <consortium name="US DOE Joint Genome Institute"/>
            <person name="Lucas S."/>
            <person name="Han J."/>
            <person name="Lapidus A."/>
            <person name="Cheng J.-F."/>
            <person name="Goodwin L."/>
            <person name="Pitluck S."/>
            <person name="Peters L."/>
            <person name="Ovchinnikova G."/>
            <person name="Lu M."/>
            <person name="Detter J.C."/>
            <person name="Han C."/>
            <person name="Tapia R."/>
            <person name="Land M."/>
            <person name="Hauser L."/>
            <person name="Kyrpides N."/>
            <person name="Ivanova N."/>
            <person name="Pagani I."/>
            <person name="Vogl K."/>
            <person name="Liu Z."/>
            <person name="Imhoff J."/>
            <person name="Thiel V."/>
            <person name="Frigaard N.-U."/>
            <person name="Bryant D."/>
            <person name="Woyke T."/>
        </authorList>
    </citation>
    <scope>NUCLEOTIDE SEQUENCE [LARGE SCALE GENOMIC DNA]</scope>
    <source>
        <strain evidence="7 8">8321</strain>
        <plasmid evidence="8">Plasmid pTHIMO01</plasmid>
    </source>
</reference>
<dbReference type="HOGENOM" id="CLU_068461_1_1_6"/>
<proteinExistence type="predicted"/>
<evidence type="ECO:0000256" key="5">
    <source>
        <dbReference type="SAM" id="Phobius"/>
    </source>
</evidence>
<organism evidence="7 8">
    <name type="scientific">Thioflavicoccus mobilis 8321</name>
    <dbReference type="NCBI Taxonomy" id="765912"/>
    <lineage>
        <taxon>Bacteria</taxon>
        <taxon>Pseudomonadati</taxon>
        <taxon>Pseudomonadota</taxon>
        <taxon>Gammaproteobacteria</taxon>
        <taxon>Chromatiales</taxon>
        <taxon>Chromatiaceae</taxon>
        <taxon>Thioflavicoccus</taxon>
    </lineage>
</organism>
<dbReference type="CDD" id="cd16424">
    <property type="entry name" value="VirB8"/>
    <property type="match status" value="1"/>
</dbReference>
<comment type="subcellular location">
    <subcellularLocation>
        <location evidence="1">Membrane</location>
        <topology evidence="1">Single-pass membrane protein</topology>
    </subcellularLocation>
</comment>
<sequence length="215" mass="24086">MERFLDWDYDANEAARRQARIAWVVAALCLLLALASVVAVTVLAPLKTVEPVFVRVDSATGAVDVLHRIDEEVGIGRQDLLDKGYLARYVRAREGYFFPTVQEQYRRVMLMSVGDARASYVQGFSKDNPDAPVNLYQDHKTVEVTIKSISFLRKGLAQVRYVAALGDGEETRRQHWISTIAYEYEPDASIPLSVLADNALGFAVTDYRAEPEDAQ</sequence>
<dbReference type="SUPFAM" id="SSF54427">
    <property type="entry name" value="NTF2-like"/>
    <property type="match status" value="1"/>
</dbReference>
<evidence type="ECO:0000256" key="2">
    <source>
        <dbReference type="ARBA" id="ARBA00022692"/>
    </source>
</evidence>
<gene>
    <name evidence="7" type="ORF">Thimo_3758</name>
</gene>
<dbReference type="Pfam" id="PF04335">
    <property type="entry name" value="VirB8"/>
    <property type="match status" value="1"/>
</dbReference>
<name>L0H406_9GAMM</name>
<dbReference type="InterPro" id="IPR032710">
    <property type="entry name" value="NTF2-like_dom_sf"/>
</dbReference>
<keyword evidence="2 5" id="KW-0812">Transmembrane</keyword>
<evidence type="ECO:0000256" key="4">
    <source>
        <dbReference type="ARBA" id="ARBA00023136"/>
    </source>
</evidence>
<dbReference type="Proteomes" id="UP000010816">
    <property type="component" value="Plasmid pTHIMO01"/>
</dbReference>
<keyword evidence="7" id="KW-0614">Plasmid</keyword>
<dbReference type="GO" id="GO:0030255">
    <property type="term" value="P:protein secretion by the type IV secretion system"/>
    <property type="evidence" value="ECO:0007669"/>
    <property type="project" value="InterPro"/>
</dbReference>
<dbReference type="KEGG" id="tmb:Thimo_3758"/>
<feature type="domain" description="Bacterial virulence protein VirB8" evidence="6">
    <location>
        <begin position="7"/>
        <end position="212"/>
    </location>
</feature>
<dbReference type="PIRSF" id="PIRSF003299">
    <property type="entry name" value="VirB8_PtlE"/>
    <property type="match status" value="1"/>
</dbReference>
<dbReference type="Gene3D" id="3.10.450.230">
    <property type="entry name" value="VirB8 protein"/>
    <property type="match status" value="1"/>
</dbReference>
<geneLocation type="plasmid" evidence="7 8">
    <name>pTHIMO01</name>
</geneLocation>
<accession>L0H406</accession>
<dbReference type="PATRIC" id="fig|765912.4.peg.3678"/>
<keyword evidence="4 5" id="KW-0472">Membrane</keyword>
<dbReference type="AlphaFoldDB" id="L0H406"/>
<dbReference type="InterPro" id="IPR007430">
    <property type="entry name" value="VirB8"/>
</dbReference>
<keyword evidence="8" id="KW-1185">Reference proteome</keyword>
<feature type="transmembrane region" description="Helical" evidence="5">
    <location>
        <begin position="21"/>
        <end position="46"/>
    </location>
</feature>